<proteinExistence type="predicted"/>
<evidence type="ECO:0000313" key="2">
    <source>
        <dbReference type="Proteomes" id="UP000033121"/>
    </source>
</evidence>
<evidence type="ECO:0008006" key="3">
    <source>
        <dbReference type="Google" id="ProtNLM"/>
    </source>
</evidence>
<dbReference type="RefSeq" id="WP_046369589.1">
    <property type="nucleotide sequence ID" value="NZ_BBWV01000002.1"/>
</dbReference>
<dbReference type="EMBL" id="BBWV01000002">
    <property type="protein sequence ID" value="GAO43754.1"/>
    <property type="molecule type" value="Genomic_DNA"/>
</dbReference>
<name>A0A0E9N1M4_9BACT</name>
<evidence type="ECO:0000313" key="1">
    <source>
        <dbReference type="EMBL" id="GAO43754.1"/>
    </source>
</evidence>
<organism evidence="1 2">
    <name type="scientific">Flavihumibacter petaseus NBRC 106054</name>
    <dbReference type="NCBI Taxonomy" id="1220578"/>
    <lineage>
        <taxon>Bacteria</taxon>
        <taxon>Pseudomonadati</taxon>
        <taxon>Bacteroidota</taxon>
        <taxon>Chitinophagia</taxon>
        <taxon>Chitinophagales</taxon>
        <taxon>Chitinophagaceae</taxon>
        <taxon>Flavihumibacter</taxon>
    </lineage>
</organism>
<dbReference type="AlphaFoldDB" id="A0A0E9N1M4"/>
<dbReference type="STRING" id="1220578.FPE01S_02_08600"/>
<keyword evidence="2" id="KW-1185">Reference proteome</keyword>
<gene>
    <name evidence="1" type="ORF">FPE01S_02_08600</name>
</gene>
<accession>A0A0E9N1M4</accession>
<dbReference type="Proteomes" id="UP000033121">
    <property type="component" value="Unassembled WGS sequence"/>
</dbReference>
<reference evidence="1 2" key="1">
    <citation type="submission" date="2015-04" db="EMBL/GenBank/DDBJ databases">
        <title>Whole genome shotgun sequence of Flavihumibacter petaseus NBRC 106054.</title>
        <authorList>
            <person name="Miyazawa S."/>
            <person name="Hosoyama A."/>
            <person name="Hashimoto M."/>
            <person name="Noguchi M."/>
            <person name="Tsuchikane K."/>
            <person name="Ohji S."/>
            <person name="Yamazoe A."/>
            <person name="Ichikawa N."/>
            <person name="Kimura A."/>
            <person name="Fujita N."/>
        </authorList>
    </citation>
    <scope>NUCLEOTIDE SEQUENCE [LARGE SCALE GENOMIC DNA]</scope>
    <source>
        <strain evidence="1 2">NBRC 106054</strain>
    </source>
</reference>
<sequence>MTTEQRLERIEKKLDQLLGTGKKAKSWVSGKELAKLTGWDNNRLRAMREMGAIQFKRYGKSISYDLDSIPEKYLKVQG</sequence>
<protein>
    <recommendedName>
        <fullName evidence="3">Helix-turn-helix domain-containing protein</fullName>
    </recommendedName>
</protein>
<comment type="caution">
    <text evidence="1">The sequence shown here is derived from an EMBL/GenBank/DDBJ whole genome shotgun (WGS) entry which is preliminary data.</text>
</comment>